<evidence type="ECO:0000313" key="2">
    <source>
        <dbReference type="Proteomes" id="UP000235672"/>
    </source>
</evidence>
<evidence type="ECO:0000313" key="1">
    <source>
        <dbReference type="EMBL" id="PMD23033.1"/>
    </source>
</evidence>
<organism evidence="1 2">
    <name type="scientific">Hyaloscypha hepaticicola</name>
    <dbReference type="NCBI Taxonomy" id="2082293"/>
    <lineage>
        <taxon>Eukaryota</taxon>
        <taxon>Fungi</taxon>
        <taxon>Dikarya</taxon>
        <taxon>Ascomycota</taxon>
        <taxon>Pezizomycotina</taxon>
        <taxon>Leotiomycetes</taxon>
        <taxon>Helotiales</taxon>
        <taxon>Hyaloscyphaceae</taxon>
        <taxon>Hyaloscypha</taxon>
    </lineage>
</organism>
<reference evidence="1 2" key="1">
    <citation type="submission" date="2016-05" db="EMBL/GenBank/DDBJ databases">
        <title>A degradative enzymes factory behind the ericoid mycorrhizal symbiosis.</title>
        <authorList>
            <consortium name="DOE Joint Genome Institute"/>
            <person name="Martino E."/>
            <person name="Morin E."/>
            <person name="Grelet G."/>
            <person name="Kuo A."/>
            <person name="Kohler A."/>
            <person name="Daghino S."/>
            <person name="Barry K."/>
            <person name="Choi C."/>
            <person name="Cichocki N."/>
            <person name="Clum A."/>
            <person name="Copeland A."/>
            <person name="Hainaut M."/>
            <person name="Haridas S."/>
            <person name="Labutti K."/>
            <person name="Lindquist E."/>
            <person name="Lipzen A."/>
            <person name="Khouja H.-R."/>
            <person name="Murat C."/>
            <person name="Ohm R."/>
            <person name="Olson A."/>
            <person name="Spatafora J."/>
            <person name="Veneault-Fourrey C."/>
            <person name="Henrissat B."/>
            <person name="Grigoriev I."/>
            <person name="Martin F."/>
            <person name="Perotto S."/>
        </authorList>
    </citation>
    <scope>NUCLEOTIDE SEQUENCE [LARGE SCALE GENOMIC DNA]</scope>
    <source>
        <strain evidence="1 2">UAMH 7357</strain>
    </source>
</reference>
<accession>A0A2J6Q9V4</accession>
<dbReference type="AlphaFoldDB" id="A0A2J6Q9V4"/>
<name>A0A2J6Q9V4_9HELO</name>
<dbReference type="EMBL" id="KZ613476">
    <property type="protein sequence ID" value="PMD23033.1"/>
    <property type="molecule type" value="Genomic_DNA"/>
</dbReference>
<dbReference type="OrthoDB" id="10669652at2759"/>
<proteinExistence type="predicted"/>
<gene>
    <name evidence="1" type="ORF">NA56DRAFT_747645</name>
</gene>
<sequence>MHLQPSKPSFVSVDFARPRLTSNGLGAAESLSGYLHHLDLGNDRSHMPSASSSPSTPLQKIVDLETSRIKAFPFATSRPPIRILAFKRDHQLICLDTRHATDYNVPGKKTTPSDISQSTLRSLDLLNPTSRWMSAQISVWLPAPNMGFCDLSKVRVHAACTTKRREAHFRYLLDAN</sequence>
<keyword evidence="2" id="KW-1185">Reference proteome</keyword>
<dbReference type="Proteomes" id="UP000235672">
    <property type="component" value="Unassembled WGS sequence"/>
</dbReference>
<protein>
    <submittedName>
        <fullName evidence="1">Uncharacterized protein</fullName>
    </submittedName>
</protein>